<keyword evidence="2" id="KW-1185">Reference proteome</keyword>
<evidence type="ECO:0000313" key="1">
    <source>
        <dbReference type="EMBL" id="KAI7806059.1"/>
    </source>
</evidence>
<comment type="caution">
    <text evidence="1">The sequence shown here is derived from an EMBL/GenBank/DDBJ whole genome shotgun (WGS) entry which is preliminary data.</text>
</comment>
<name>A0A9W7WPP9_TRIRA</name>
<dbReference type="EMBL" id="JAFHDT010000009">
    <property type="protein sequence ID" value="KAI7806059.1"/>
    <property type="molecule type" value="Genomic_DNA"/>
</dbReference>
<protein>
    <submittedName>
        <fullName evidence="1">Uncharacterized protein</fullName>
    </submittedName>
</protein>
<organism evidence="1 2">
    <name type="scientific">Triplophysa rosa</name>
    <name type="common">Cave loach</name>
    <dbReference type="NCBI Taxonomy" id="992332"/>
    <lineage>
        <taxon>Eukaryota</taxon>
        <taxon>Metazoa</taxon>
        <taxon>Chordata</taxon>
        <taxon>Craniata</taxon>
        <taxon>Vertebrata</taxon>
        <taxon>Euteleostomi</taxon>
        <taxon>Actinopterygii</taxon>
        <taxon>Neopterygii</taxon>
        <taxon>Teleostei</taxon>
        <taxon>Ostariophysi</taxon>
        <taxon>Cypriniformes</taxon>
        <taxon>Nemacheilidae</taxon>
        <taxon>Triplophysa</taxon>
    </lineage>
</organism>
<dbReference type="Proteomes" id="UP001059041">
    <property type="component" value="Linkage Group LG9"/>
</dbReference>
<gene>
    <name evidence="1" type="ORF">IRJ41_025867</name>
</gene>
<sequence>MTHIPSSFHGQMDTNGGRFTQFPGLCTGFVCLFLPMDREPDSLRKPDFHSFPNYKDFIFGSVDSEISDLYSEQENKAQENGSDCQFRPWDFLLLEESKTPATKSITQLAEK</sequence>
<accession>A0A9W7WPP9</accession>
<dbReference type="AlphaFoldDB" id="A0A9W7WPP9"/>
<evidence type="ECO:0000313" key="2">
    <source>
        <dbReference type="Proteomes" id="UP001059041"/>
    </source>
</evidence>
<reference evidence="1" key="1">
    <citation type="submission" date="2021-02" db="EMBL/GenBank/DDBJ databases">
        <title>Comparative genomics reveals that relaxation of natural selection precedes convergent phenotypic evolution of cavefish.</title>
        <authorList>
            <person name="Peng Z."/>
        </authorList>
    </citation>
    <scope>NUCLEOTIDE SEQUENCE</scope>
    <source>
        <tissue evidence="1">Muscle</tissue>
    </source>
</reference>
<proteinExistence type="predicted"/>